<organism evidence="6">
    <name type="scientific">Aegilops tauschii</name>
    <name type="common">Tausch's goatgrass</name>
    <name type="synonym">Aegilops squarrosa</name>
    <dbReference type="NCBI Taxonomy" id="37682"/>
    <lineage>
        <taxon>Eukaryota</taxon>
        <taxon>Viridiplantae</taxon>
        <taxon>Streptophyta</taxon>
        <taxon>Embryophyta</taxon>
        <taxon>Tracheophyta</taxon>
        <taxon>Spermatophyta</taxon>
        <taxon>Magnoliopsida</taxon>
        <taxon>Liliopsida</taxon>
        <taxon>Poales</taxon>
        <taxon>Poaceae</taxon>
        <taxon>BOP clade</taxon>
        <taxon>Pooideae</taxon>
        <taxon>Triticodae</taxon>
        <taxon>Triticeae</taxon>
        <taxon>Triticinae</taxon>
        <taxon>Aegilops</taxon>
    </lineage>
</organism>
<dbReference type="AlphaFoldDB" id="M8BVR8"/>
<evidence type="ECO:0000256" key="3">
    <source>
        <dbReference type="ARBA" id="ARBA00023125"/>
    </source>
</evidence>
<evidence type="ECO:0000256" key="5">
    <source>
        <dbReference type="ARBA" id="ARBA00023242"/>
    </source>
</evidence>
<dbReference type="SUPFAM" id="SSF55455">
    <property type="entry name" value="SRF-like"/>
    <property type="match status" value="1"/>
</dbReference>
<dbReference type="Pfam" id="PF00319">
    <property type="entry name" value="SRF-TF"/>
    <property type="match status" value="1"/>
</dbReference>
<evidence type="ECO:0000313" key="6">
    <source>
        <dbReference type="EnsemblPlants" id="EMT10884"/>
    </source>
</evidence>
<reference evidence="6" key="1">
    <citation type="submission" date="2015-06" db="UniProtKB">
        <authorList>
            <consortium name="EnsemblPlants"/>
        </authorList>
    </citation>
    <scope>IDENTIFICATION</scope>
</reference>
<dbReference type="PRINTS" id="PR00404">
    <property type="entry name" value="MADSDOMAIN"/>
</dbReference>
<keyword evidence="4" id="KW-0804">Transcription</keyword>
<name>M8BVR8_AEGTA</name>
<dbReference type="PANTHER" id="PTHR48019">
    <property type="entry name" value="SERUM RESPONSE FACTOR HOMOLOG"/>
    <property type="match status" value="1"/>
</dbReference>
<dbReference type="InterPro" id="IPR002100">
    <property type="entry name" value="TF_MADSbox"/>
</dbReference>
<sequence length="210" mass="23728">MGRRGKLEVKRIDDDGLRQVTFCKRRGTLLKKACELAVLCDDDVSLGLVVFSSTGKLAGDYCSPNTSWSELIQRYERERESTSSTQLHVQGRITNQNDDDHHQQQQVLVGVARLRQEIGHLEASLRRQTGEDLPSGVAELHDLEQQVESALGKVRQTKDELLNQQLGELHRKVQNLEDENNALLHMNADRQDRAAARGGPRQNSDWGRII</sequence>
<dbReference type="EnsemblPlants" id="EMT10884">
    <property type="protein sequence ID" value="EMT10884"/>
    <property type="gene ID" value="F775_13986"/>
</dbReference>
<dbReference type="GO" id="GO:0005634">
    <property type="term" value="C:nucleus"/>
    <property type="evidence" value="ECO:0007669"/>
    <property type="project" value="UniProtKB-SubCell"/>
</dbReference>
<evidence type="ECO:0000256" key="1">
    <source>
        <dbReference type="ARBA" id="ARBA00004123"/>
    </source>
</evidence>
<dbReference type="PROSITE" id="PS51297">
    <property type="entry name" value="K_BOX"/>
    <property type="match status" value="1"/>
</dbReference>
<dbReference type="GO" id="GO:0003700">
    <property type="term" value="F:DNA-binding transcription factor activity"/>
    <property type="evidence" value="ECO:0007669"/>
    <property type="project" value="InterPro"/>
</dbReference>
<dbReference type="Gene3D" id="3.40.1810.10">
    <property type="entry name" value="Transcription factor, MADS-box"/>
    <property type="match status" value="1"/>
</dbReference>
<accession>M8BVR8</accession>
<protein>
    <submittedName>
        <fullName evidence="6">MADS-box transcription factor 29</fullName>
    </submittedName>
</protein>
<dbReference type="GO" id="GO:0046983">
    <property type="term" value="F:protein dimerization activity"/>
    <property type="evidence" value="ECO:0007669"/>
    <property type="project" value="InterPro"/>
</dbReference>
<evidence type="ECO:0000256" key="2">
    <source>
        <dbReference type="ARBA" id="ARBA00023015"/>
    </source>
</evidence>
<proteinExistence type="predicted"/>
<dbReference type="InterPro" id="IPR050142">
    <property type="entry name" value="MADS-box/MEF2_TF"/>
</dbReference>
<dbReference type="SMART" id="SM00432">
    <property type="entry name" value="MADS"/>
    <property type="match status" value="1"/>
</dbReference>
<keyword evidence="3" id="KW-0238">DNA-binding</keyword>
<dbReference type="InterPro" id="IPR036879">
    <property type="entry name" value="TF_MADSbox_sf"/>
</dbReference>
<keyword evidence="2" id="KW-0805">Transcription regulation</keyword>
<dbReference type="InterPro" id="IPR002487">
    <property type="entry name" value="TF_Kbox"/>
</dbReference>
<evidence type="ECO:0000256" key="4">
    <source>
        <dbReference type="ARBA" id="ARBA00023163"/>
    </source>
</evidence>
<dbReference type="PROSITE" id="PS50066">
    <property type="entry name" value="MADS_BOX_2"/>
    <property type="match status" value="1"/>
</dbReference>
<keyword evidence="5" id="KW-0539">Nucleus</keyword>
<dbReference type="Pfam" id="PF01486">
    <property type="entry name" value="K-box"/>
    <property type="match status" value="1"/>
</dbReference>
<dbReference type="GO" id="GO:0003677">
    <property type="term" value="F:DNA binding"/>
    <property type="evidence" value="ECO:0007669"/>
    <property type="project" value="UniProtKB-KW"/>
</dbReference>
<comment type="subcellular location">
    <subcellularLocation>
        <location evidence="1">Nucleus</location>
    </subcellularLocation>
</comment>